<accession>A0AA35P2Q1</accession>
<proteinExistence type="predicted"/>
<organism evidence="1 2">
    <name type="scientific">Podarcis lilfordi</name>
    <name type="common">Lilford's wall lizard</name>
    <dbReference type="NCBI Taxonomy" id="74358"/>
    <lineage>
        <taxon>Eukaryota</taxon>
        <taxon>Metazoa</taxon>
        <taxon>Chordata</taxon>
        <taxon>Craniata</taxon>
        <taxon>Vertebrata</taxon>
        <taxon>Euteleostomi</taxon>
        <taxon>Lepidosauria</taxon>
        <taxon>Squamata</taxon>
        <taxon>Bifurcata</taxon>
        <taxon>Unidentata</taxon>
        <taxon>Episquamata</taxon>
        <taxon>Laterata</taxon>
        <taxon>Lacertibaenia</taxon>
        <taxon>Lacertidae</taxon>
        <taxon>Podarcis</taxon>
    </lineage>
</organism>
<keyword evidence="2" id="KW-1185">Reference proteome</keyword>
<reference evidence="1" key="1">
    <citation type="submission" date="2022-12" db="EMBL/GenBank/DDBJ databases">
        <authorList>
            <person name="Alioto T."/>
            <person name="Alioto T."/>
            <person name="Gomez Garrido J."/>
        </authorList>
    </citation>
    <scope>NUCLEOTIDE SEQUENCE</scope>
</reference>
<name>A0AA35P2Q1_9SAUR</name>
<gene>
    <name evidence="1" type="ORF">PODLI_1B028605</name>
</gene>
<evidence type="ECO:0000313" key="1">
    <source>
        <dbReference type="EMBL" id="CAI5770138.1"/>
    </source>
</evidence>
<dbReference type="Proteomes" id="UP001178461">
    <property type="component" value="Chromosome 3"/>
</dbReference>
<sequence>MKLEANNTTCVELYAIMYSFRPKLAQRHEDQFFGDLTKVKLQRLSPVDANRAMGEFILFIETAISLRNGLLFQIATGFSTSSPSPSRIASLSRDVEKVNENLSFTTRVDMDKLYDESVTGNCILEQLLKDAQ</sequence>
<dbReference type="AlphaFoldDB" id="A0AA35P2Q1"/>
<protein>
    <submittedName>
        <fullName evidence="1">Uncharacterized protein</fullName>
    </submittedName>
</protein>
<evidence type="ECO:0000313" key="2">
    <source>
        <dbReference type="Proteomes" id="UP001178461"/>
    </source>
</evidence>
<dbReference type="EMBL" id="OX395128">
    <property type="protein sequence ID" value="CAI5770138.1"/>
    <property type="molecule type" value="Genomic_DNA"/>
</dbReference>